<evidence type="ECO:0000313" key="2">
    <source>
        <dbReference type="Proteomes" id="UP000225740"/>
    </source>
</evidence>
<dbReference type="AlphaFoldDB" id="A0A2G1WDD0"/>
<dbReference type="OrthoDB" id="270973at2"/>
<gene>
    <name evidence="1" type="ORF">CEE69_01210</name>
</gene>
<dbReference type="InterPro" id="IPR011518">
    <property type="entry name" value="Transposase_36"/>
</dbReference>
<dbReference type="EMBL" id="NIZW01000001">
    <property type="protein sequence ID" value="PHQ37021.1"/>
    <property type="molecule type" value="Genomic_DNA"/>
</dbReference>
<organism evidence="1 2">
    <name type="scientific">Rhodopirellula bahusiensis</name>
    <dbReference type="NCBI Taxonomy" id="2014065"/>
    <lineage>
        <taxon>Bacteria</taxon>
        <taxon>Pseudomonadati</taxon>
        <taxon>Planctomycetota</taxon>
        <taxon>Planctomycetia</taxon>
        <taxon>Pirellulales</taxon>
        <taxon>Pirellulaceae</taxon>
        <taxon>Rhodopirellula</taxon>
    </lineage>
</organism>
<dbReference type="Proteomes" id="UP000225740">
    <property type="component" value="Unassembled WGS sequence"/>
</dbReference>
<sequence>MVQAWDHDPPGSDKLVPFGVLELTTGLLTLIFGTRECSDFWGDCMTLWWEGVRSRGVRRLVVYLDNGPRNSGVTRKFLRRMVQFADWSGLEVWLVYYPPYHSKYNPVERCRSSLQRKWNGVLLKCWNVVRVCALRMTWNGKHPSVQHIENPYDHEEPVTNAEMKQINARLQRSETLAKYHIIIKPLKPRGR</sequence>
<dbReference type="GeneID" id="90606916"/>
<reference evidence="1 2" key="1">
    <citation type="submission" date="2017-06" db="EMBL/GenBank/DDBJ databases">
        <title>Description of Rhodopirellula bahusiensis sp. nov.</title>
        <authorList>
            <person name="Kizina J."/>
            <person name="Harder J."/>
        </authorList>
    </citation>
    <scope>NUCLEOTIDE SEQUENCE [LARGE SCALE GENOMIC DNA]</scope>
    <source>
        <strain evidence="1 2">SWK21</strain>
    </source>
</reference>
<keyword evidence="2" id="KW-1185">Reference proteome</keyword>
<comment type="caution">
    <text evidence="1">The sequence shown here is derived from an EMBL/GenBank/DDBJ whole genome shotgun (WGS) entry which is preliminary data.</text>
</comment>
<dbReference type="Pfam" id="PF07592">
    <property type="entry name" value="DDE_Tnp_ISAZ013"/>
    <property type="match status" value="1"/>
</dbReference>
<proteinExistence type="predicted"/>
<evidence type="ECO:0000313" key="1">
    <source>
        <dbReference type="EMBL" id="PHQ37021.1"/>
    </source>
</evidence>
<name>A0A2G1WDD0_9BACT</name>
<protein>
    <submittedName>
        <fullName evidence="1">Transposase</fullName>
    </submittedName>
</protein>
<dbReference type="RefSeq" id="WP_099258727.1">
    <property type="nucleotide sequence ID" value="NZ_NIZW01000001.1"/>
</dbReference>
<accession>A0A2G1WDD0</accession>